<keyword evidence="3" id="KW-1185">Reference proteome</keyword>
<name>A0A9Q0XNC5_9SAUR</name>
<evidence type="ECO:0000259" key="1">
    <source>
        <dbReference type="PROSITE" id="PS50097"/>
    </source>
</evidence>
<evidence type="ECO:0000313" key="2">
    <source>
        <dbReference type="EMBL" id="KAJ7320596.1"/>
    </source>
</evidence>
<sequence>MEGLLHYINPAHAISLLSALNEKRLKGQLCDVVLIVGDQKFRAHKNVLAASSEYFQTLFTKKENESQTVFQLDFCEPDTFDNVLNYIYSSSLFVEKSSLAGVQEVGYSLGISFLTNIVSRSPQVPLPACPIKKILLHEEDESNSQKRSVIVCQTKNETQGEMFKAHTT</sequence>
<dbReference type="GO" id="GO:0000981">
    <property type="term" value="F:DNA-binding transcription factor activity, RNA polymerase II-specific"/>
    <property type="evidence" value="ECO:0007669"/>
    <property type="project" value="TreeGrafter"/>
</dbReference>
<protein>
    <recommendedName>
        <fullName evidence="1">BTB domain-containing protein</fullName>
    </recommendedName>
</protein>
<comment type="caution">
    <text evidence="2">The sequence shown here is derived from an EMBL/GenBank/DDBJ whole genome shotgun (WGS) entry which is preliminary data.</text>
</comment>
<proteinExistence type="predicted"/>
<dbReference type="PANTHER" id="PTHR46105:SF28">
    <property type="entry name" value="ZINC FINGER PROTEIN 37-LIKE"/>
    <property type="match status" value="1"/>
</dbReference>
<dbReference type="EMBL" id="JAPFRF010000010">
    <property type="protein sequence ID" value="KAJ7320596.1"/>
    <property type="molecule type" value="Genomic_DNA"/>
</dbReference>
<evidence type="ECO:0000313" key="3">
    <source>
        <dbReference type="Proteomes" id="UP001142489"/>
    </source>
</evidence>
<reference evidence="2" key="1">
    <citation type="journal article" date="2023" name="DNA Res.">
        <title>Chromosome-level genome assembly of Phrynocephalus forsythii using third-generation DNA sequencing and Hi-C analysis.</title>
        <authorList>
            <person name="Qi Y."/>
            <person name="Zhao W."/>
            <person name="Zhao Y."/>
            <person name="Niu C."/>
            <person name="Cao S."/>
            <person name="Zhang Y."/>
        </authorList>
    </citation>
    <scope>NUCLEOTIDE SEQUENCE</scope>
    <source>
        <tissue evidence="2">Muscle</tissue>
    </source>
</reference>
<dbReference type="Proteomes" id="UP001142489">
    <property type="component" value="Unassembled WGS sequence"/>
</dbReference>
<dbReference type="InterPro" id="IPR000210">
    <property type="entry name" value="BTB/POZ_dom"/>
</dbReference>
<dbReference type="InterPro" id="IPR011333">
    <property type="entry name" value="SKP1/BTB/POZ_sf"/>
</dbReference>
<dbReference type="OrthoDB" id="9046174at2759"/>
<dbReference type="AlphaFoldDB" id="A0A9Q0XNC5"/>
<gene>
    <name evidence="2" type="ORF">JRQ81_020107</name>
</gene>
<feature type="domain" description="BTB" evidence="1">
    <location>
        <begin position="30"/>
        <end position="96"/>
    </location>
</feature>
<accession>A0A9Q0XNC5</accession>
<dbReference type="PANTHER" id="PTHR46105">
    <property type="entry name" value="AGAP004733-PA"/>
    <property type="match status" value="1"/>
</dbReference>
<organism evidence="2 3">
    <name type="scientific">Phrynocephalus forsythii</name>
    <dbReference type="NCBI Taxonomy" id="171643"/>
    <lineage>
        <taxon>Eukaryota</taxon>
        <taxon>Metazoa</taxon>
        <taxon>Chordata</taxon>
        <taxon>Craniata</taxon>
        <taxon>Vertebrata</taxon>
        <taxon>Euteleostomi</taxon>
        <taxon>Lepidosauria</taxon>
        <taxon>Squamata</taxon>
        <taxon>Bifurcata</taxon>
        <taxon>Unidentata</taxon>
        <taxon>Episquamata</taxon>
        <taxon>Toxicofera</taxon>
        <taxon>Iguania</taxon>
        <taxon>Acrodonta</taxon>
        <taxon>Agamidae</taxon>
        <taxon>Agaminae</taxon>
        <taxon>Phrynocephalus</taxon>
    </lineage>
</organism>
<dbReference type="InterPro" id="IPR050457">
    <property type="entry name" value="ZnFinger_BTB_dom_contain"/>
</dbReference>
<dbReference type="PROSITE" id="PS50097">
    <property type="entry name" value="BTB"/>
    <property type="match status" value="1"/>
</dbReference>
<dbReference type="GO" id="GO:0000978">
    <property type="term" value="F:RNA polymerase II cis-regulatory region sequence-specific DNA binding"/>
    <property type="evidence" value="ECO:0007669"/>
    <property type="project" value="TreeGrafter"/>
</dbReference>
<dbReference type="SUPFAM" id="SSF54695">
    <property type="entry name" value="POZ domain"/>
    <property type="match status" value="1"/>
</dbReference>
<dbReference type="Pfam" id="PF00651">
    <property type="entry name" value="BTB"/>
    <property type="match status" value="1"/>
</dbReference>
<dbReference type="SMART" id="SM00225">
    <property type="entry name" value="BTB"/>
    <property type="match status" value="1"/>
</dbReference>
<dbReference type="Gene3D" id="3.30.710.10">
    <property type="entry name" value="Potassium Channel Kv1.1, Chain A"/>
    <property type="match status" value="1"/>
</dbReference>
<dbReference type="FunFam" id="3.30.710.10:FF:000065">
    <property type="entry name" value="zinc finger and BTB domain-containing protein 21"/>
    <property type="match status" value="1"/>
</dbReference>